<keyword evidence="10 13" id="KW-0407">Ion channel</keyword>
<keyword evidence="14" id="KW-1185">Reference proteome</keyword>
<evidence type="ECO:0000256" key="9">
    <source>
        <dbReference type="ARBA" id="ARBA00023136"/>
    </source>
</evidence>
<evidence type="ECO:0000313" key="14">
    <source>
        <dbReference type="Proteomes" id="UP000192731"/>
    </source>
</evidence>
<dbReference type="STRING" id="656914.SAMN00017405_0726"/>
<evidence type="ECO:0000256" key="11">
    <source>
        <dbReference type="SAM" id="Phobius"/>
    </source>
</evidence>
<feature type="transmembrane region" description="Helical" evidence="11">
    <location>
        <begin position="60"/>
        <end position="80"/>
    </location>
</feature>
<protein>
    <submittedName>
        <fullName evidence="13">Voltage-gated potassium channel</fullName>
    </submittedName>
</protein>
<keyword evidence="8" id="KW-0406">Ion transport</keyword>
<evidence type="ECO:0000313" key="13">
    <source>
        <dbReference type="EMBL" id="SMB79082.1"/>
    </source>
</evidence>
<evidence type="ECO:0000256" key="2">
    <source>
        <dbReference type="ARBA" id="ARBA00022448"/>
    </source>
</evidence>
<dbReference type="RefSeq" id="WP_084051846.1">
    <property type="nucleotide sequence ID" value="NZ_FWWT01000005.1"/>
</dbReference>
<evidence type="ECO:0000256" key="3">
    <source>
        <dbReference type="ARBA" id="ARBA00022538"/>
    </source>
</evidence>
<feature type="transmembrane region" description="Helical" evidence="11">
    <location>
        <begin position="153"/>
        <end position="174"/>
    </location>
</feature>
<gene>
    <name evidence="13" type="ORF">SAMN00017405_0726</name>
</gene>
<evidence type="ECO:0000256" key="5">
    <source>
        <dbReference type="ARBA" id="ARBA00022826"/>
    </source>
</evidence>
<keyword evidence="9 11" id="KW-0472">Membrane</keyword>
<keyword evidence="2" id="KW-0813">Transport</keyword>
<dbReference type="SUPFAM" id="SSF81324">
    <property type="entry name" value="Voltage-gated potassium channels"/>
    <property type="match status" value="1"/>
</dbReference>
<keyword evidence="5" id="KW-0631">Potassium channel</keyword>
<dbReference type="PRINTS" id="PR00169">
    <property type="entry name" value="KCHANNEL"/>
</dbReference>
<dbReference type="GO" id="GO:0005249">
    <property type="term" value="F:voltage-gated potassium channel activity"/>
    <property type="evidence" value="ECO:0007669"/>
    <property type="project" value="InterPro"/>
</dbReference>
<feature type="transmembrane region" description="Helical" evidence="11">
    <location>
        <begin position="30"/>
        <end position="48"/>
    </location>
</feature>
<sequence length="272" mass="30606">MNDNNIKSWKVSLYKIIFEADTPLGKAFDVALIFFIMFSSIIVMAESVESIKYTYGDDLLVLEWFFVIIFTLEYFLRIITVHNKWKYIFSFYGVVDLLTILPAFLSLLVPSAHFLLVIRVLRLLRLFRVFKMVRYVEESGILLKALKASRPKITVFLFTIFSVITIVGSLMYIIEGPTNGYASIPESMYWAIVTITTVGYGDISPQTALGKLLASTLMIMAYGILAVPTGIISFELAQASKTPVTTRTCPDCALEGHPPDAIFCKKCGEKLL</sequence>
<evidence type="ECO:0000256" key="4">
    <source>
        <dbReference type="ARBA" id="ARBA00022692"/>
    </source>
</evidence>
<feature type="domain" description="Ion transport" evidence="12">
    <location>
        <begin position="26"/>
        <end position="238"/>
    </location>
</feature>
<keyword evidence="3" id="KW-0633">Potassium transport</keyword>
<name>A0A1W1UDI0_DESTI</name>
<evidence type="ECO:0000256" key="6">
    <source>
        <dbReference type="ARBA" id="ARBA00022958"/>
    </source>
</evidence>
<keyword evidence="4 11" id="KW-0812">Transmembrane</keyword>
<dbReference type="OrthoDB" id="9810759at2"/>
<reference evidence="13 14" key="1">
    <citation type="submission" date="2017-04" db="EMBL/GenBank/DDBJ databases">
        <authorList>
            <person name="Afonso C.L."/>
            <person name="Miller P.J."/>
            <person name="Scott M.A."/>
            <person name="Spackman E."/>
            <person name="Goraichik I."/>
            <person name="Dimitrov K.M."/>
            <person name="Suarez D.L."/>
            <person name="Swayne D.E."/>
        </authorList>
    </citation>
    <scope>NUCLEOTIDE SEQUENCE [LARGE SCALE GENOMIC DNA]</scope>
    <source>
        <strain evidence="13 14">DSM 11270</strain>
    </source>
</reference>
<evidence type="ECO:0000256" key="1">
    <source>
        <dbReference type="ARBA" id="ARBA00004141"/>
    </source>
</evidence>
<keyword evidence="7 11" id="KW-1133">Transmembrane helix</keyword>
<feature type="transmembrane region" description="Helical" evidence="11">
    <location>
        <begin position="100"/>
        <end position="121"/>
    </location>
</feature>
<evidence type="ECO:0000256" key="10">
    <source>
        <dbReference type="ARBA" id="ARBA00023303"/>
    </source>
</evidence>
<dbReference type="GO" id="GO:0001508">
    <property type="term" value="P:action potential"/>
    <property type="evidence" value="ECO:0007669"/>
    <property type="project" value="TreeGrafter"/>
</dbReference>
<evidence type="ECO:0000256" key="8">
    <source>
        <dbReference type="ARBA" id="ARBA00023065"/>
    </source>
</evidence>
<accession>A0A1W1UDI0</accession>
<dbReference type="Proteomes" id="UP000192731">
    <property type="component" value="Unassembled WGS sequence"/>
</dbReference>
<dbReference type="InterPro" id="IPR005821">
    <property type="entry name" value="Ion_trans_dom"/>
</dbReference>
<comment type="subcellular location">
    <subcellularLocation>
        <location evidence="1">Membrane</location>
        <topology evidence="1">Multi-pass membrane protein</topology>
    </subcellularLocation>
</comment>
<dbReference type="InterPro" id="IPR028325">
    <property type="entry name" value="VG_K_chnl"/>
</dbReference>
<dbReference type="AlphaFoldDB" id="A0A1W1UDI0"/>
<organism evidence="13 14">
    <name type="scientific">Desulfonispora thiosulfatigenes DSM 11270</name>
    <dbReference type="NCBI Taxonomy" id="656914"/>
    <lineage>
        <taxon>Bacteria</taxon>
        <taxon>Bacillati</taxon>
        <taxon>Bacillota</taxon>
        <taxon>Clostridia</taxon>
        <taxon>Eubacteriales</taxon>
        <taxon>Peptococcaceae</taxon>
        <taxon>Desulfonispora</taxon>
    </lineage>
</organism>
<dbReference type="GO" id="GO:0008076">
    <property type="term" value="C:voltage-gated potassium channel complex"/>
    <property type="evidence" value="ECO:0007669"/>
    <property type="project" value="InterPro"/>
</dbReference>
<dbReference type="Gene3D" id="1.10.287.70">
    <property type="match status" value="1"/>
</dbReference>
<dbReference type="Pfam" id="PF00520">
    <property type="entry name" value="Ion_trans"/>
    <property type="match status" value="1"/>
</dbReference>
<proteinExistence type="predicted"/>
<feature type="transmembrane region" description="Helical" evidence="11">
    <location>
        <begin position="212"/>
        <end position="234"/>
    </location>
</feature>
<dbReference type="PANTHER" id="PTHR11537:SF254">
    <property type="entry name" value="POTASSIUM VOLTAGE-GATED CHANNEL PROTEIN SHAB"/>
    <property type="match status" value="1"/>
</dbReference>
<evidence type="ECO:0000259" key="12">
    <source>
        <dbReference type="Pfam" id="PF00520"/>
    </source>
</evidence>
<dbReference type="EMBL" id="FWWT01000005">
    <property type="protein sequence ID" value="SMB79082.1"/>
    <property type="molecule type" value="Genomic_DNA"/>
</dbReference>
<keyword evidence="6" id="KW-0630">Potassium</keyword>
<evidence type="ECO:0000256" key="7">
    <source>
        <dbReference type="ARBA" id="ARBA00022989"/>
    </source>
</evidence>
<dbReference type="PANTHER" id="PTHR11537">
    <property type="entry name" value="VOLTAGE-GATED POTASSIUM CHANNEL"/>
    <property type="match status" value="1"/>
</dbReference>